<name>A0ABP8E3E4_9MICO</name>
<organism evidence="1 2">
    <name type="scientific">Frondihabitans peucedani</name>
    <dbReference type="NCBI Taxonomy" id="598626"/>
    <lineage>
        <taxon>Bacteria</taxon>
        <taxon>Bacillati</taxon>
        <taxon>Actinomycetota</taxon>
        <taxon>Actinomycetes</taxon>
        <taxon>Micrococcales</taxon>
        <taxon>Microbacteriaceae</taxon>
        <taxon>Frondihabitans</taxon>
    </lineage>
</organism>
<evidence type="ECO:0000313" key="1">
    <source>
        <dbReference type="EMBL" id="GAA4266672.1"/>
    </source>
</evidence>
<proteinExistence type="predicted"/>
<reference evidence="2" key="1">
    <citation type="journal article" date="2019" name="Int. J. Syst. Evol. Microbiol.">
        <title>The Global Catalogue of Microorganisms (GCM) 10K type strain sequencing project: providing services to taxonomists for standard genome sequencing and annotation.</title>
        <authorList>
            <consortium name="The Broad Institute Genomics Platform"/>
            <consortium name="The Broad Institute Genome Sequencing Center for Infectious Disease"/>
            <person name="Wu L."/>
            <person name="Ma J."/>
        </authorList>
    </citation>
    <scope>NUCLEOTIDE SEQUENCE [LARGE SCALE GENOMIC DNA]</scope>
    <source>
        <strain evidence="2">JCM 17442</strain>
    </source>
</reference>
<keyword evidence="2" id="KW-1185">Reference proteome</keyword>
<accession>A0ABP8E3E4</accession>
<dbReference type="Proteomes" id="UP001501594">
    <property type="component" value="Unassembled WGS sequence"/>
</dbReference>
<protein>
    <submittedName>
        <fullName evidence="1">Uncharacterized protein</fullName>
    </submittedName>
</protein>
<sequence>MVQEVSVGGCRKAPTCFVAVVNVIEVRRDSIAILHRTRRPGLLLLLVFLVRLVRYDVRNR</sequence>
<evidence type="ECO:0000313" key="2">
    <source>
        <dbReference type="Proteomes" id="UP001501594"/>
    </source>
</evidence>
<comment type="caution">
    <text evidence="1">The sequence shown here is derived from an EMBL/GenBank/DDBJ whole genome shotgun (WGS) entry which is preliminary data.</text>
</comment>
<dbReference type="EMBL" id="BAABAU010000002">
    <property type="protein sequence ID" value="GAA4266672.1"/>
    <property type="molecule type" value="Genomic_DNA"/>
</dbReference>
<gene>
    <name evidence="1" type="ORF">GCM10022256_22840</name>
</gene>